<dbReference type="FunFam" id="1.20.1070.10:FF:000034">
    <property type="entry name" value="G-protein coupled receptor 1"/>
    <property type="match status" value="1"/>
</dbReference>
<name>A0A3Q3B3I9_KRYMA</name>
<dbReference type="Ensembl" id="ENSKMAT00000024317.1">
    <property type="protein sequence ID" value="ENSKMAP00000024013.1"/>
    <property type="gene ID" value="ENSKMAG00000017801.1"/>
</dbReference>
<dbReference type="AlphaFoldDB" id="A0A3Q3B3I9"/>
<sequence length="395" mass="45218">VTHIHSTLYDTCPKHVFLPKKFPVTVRSRVSGLDNAAIYIKTFSLVFYCLITVAGTVGNGLVIYVTGFRMKRTVNSLWFLNLAIADFLFTTFLIFSTVSLYRDHEWPFGNFMCKLNTFVNVINMFASIFLLMAISLDRCLSVWVVVWAQNKRTVRKAQIICAVIWVTAGICSIPYATFREVTVINGTERCLYLFKMKEVRKLILNTFRFVVGFFIPFLVILVSYVAIAVRARHLQRTRKRRFHRITIAIIFAFFLCWLPFHILVFIEFAIGENSNFSKIVPIVGPLTVSLAYMNSCLNPILYVFMCEEFQKKLKQSICLVLESALAEDHLSLMSPPNIWCGSGAVLARWAVLWFCNPDALGSRPGDRRKAFWHKTIEPEGESCPSYTPTANRSFV</sequence>
<comment type="similarity">
    <text evidence="10">Belongs to the chemokine-like receptor (CMKLR) family.</text>
</comment>
<organism evidence="14 15">
    <name type="scientific">Kryptolebias marmoratus</name>
    <name type="common">Mangrove killifish</name>
    <name type="synonym">Rivulus marmoratus</name>
    <dbReference type="NCBI Taxonomy" id="37003"/>
    <lineage>
        <taxon>Eukaryota</taxon>
        <taxon>Metazoa</taxon>
        <taxon>Chordata</taxon>
        <taxon>Craniata</taxon>
        <taxon>Vertebrata</taxon>
        <taxon>Euteleostomi</taxon>
        <taxon>Actinopterygii</taxon>
        <taxon>Neopterygii</taxon>
        <taxon>Teleostei</taxon>
        <taxon>Neoteleostei</taxon>
        <taxon>Acanthomorphata</taxon>
        <taxon>Ovalentaria</taxon>
        <taxon>Atherinomorphae</taxon>
        <taxon>Cyprinodontiformes</taxon>
        <taxon>Rivulidae</taxon>
        <taxon>Kryptolebias</taxon>
    </lineage>
</organism>
<evidence type="ECO:0000256" key="8">
    <source>
        <dbReference type="ARBA" id="ARBA00023170"/>
    </source>
</evidence>
<dbReference type="PROSITE" id="PS50262">
    <property type="entry name" value="G_PROTEIN_RECEP_F1_2"/>
    <property type="match status" value="1"/>
</dbReference>
<keyword evidence="3 11" id="KW-0812">Transmembrane</keyword>
<feature type="transmembrane region" description="Helical" evidence="12">
    <location>
        <begin position="159"/>
        <end position="178"/>
    </location>
</feature>
<evidence type="ECO:0000256" key="5">
    <source>
        <dbReference type="ARBA" id="ARBA00023040"/>
    </source>
</evidence>
<dbReference type="GO" id="GO:0006954">
    <property type="term" value="P:inflammatory response"/>
    <property type="evidence" value="ECO:0007669"/>
    <property type="project" value="TreeGrafter"/>
</dbReference>
<feature type="transmembrane region" description="Helical" evidence="12">
    <location>
        <begin position="77"/>
        <end position="101"/>
    </location>
</feature>
<dbReference type="GeneTree" id="ENSGT01020000230438"/>
<evidence type="ECO:0000256" key="7">
    <source>
        <dbReference type="ARBA" id="ARBA00023157"/>
    </source>
</evidence>
<reference evidence="14" key="1">
    <citation type="submission" date="2025-08" db="UniProtKB">
        <authorList>
            <consortium name="Ensembl"/>
        </authorList>
    </citation>
    <scope>IDENTIFICATION</scope>
</reference>
<protein>
    <recommendedName>
        <fullName evidence="13">G-protein coupled receptors family 1 profile domain-containing protein</fullName>
    </recommendedName>
</protein>
<evidence type="ECO:0000256" key="11">
    <source>
        <dbReference type="RuleBase" id="RU000688"/>
    </source>
</evidence>
<evidence type="ECO:0000256" key="12">
    <source>
        <dbReference type="SAM" id="Phobius"/>
    </source>
</evidence>
<dbReference type="GO" id="GO:0004875">
    <property type="term" value="F:complement receptor activity"/>
    <property type="evidence" value="ECO:0007669"/>
    <property type="project" value="TreeGrafter"/>
</dbReference>
<feature type="transmembrane region" description="Helical" evidence="12">
    <location>
        <begin position="206"/>
        <end position="227"/>
    </location>
</feature>
<keyword evidence="2" id="KW-0145">Chemotaxis</keyword>
<dbReference type="GO" id="GO:0007204">
    <property type="term" value="P:positive regulation of cytosolic calcium ion concentration"/>
    <property type="evidence" value="ECO:0007669"/>
    <property type="project" value="TreeGrafter"/>
</dbReference>
<dbReference type="Gene3D" id="1.20.1070.10">
    <property type="entry name" value="Rhodopsin 7-helix transmembrane proteins"/>
    <property type="match status" value="1"/>
</dbReference>
<dbReference type="PANTHER" id="PTHR24225:SF24">
    <property type="entry name" value="G-PROTEIN COUPLED RECEPTORS FAMILY 1 PROFILE DOMAIN-CONTAINING PROTEIN"/>
    <property type="match status" value="1"/>
</dbReference>
<dbReference type="OMA" id="AAIIMYC"/>
<dbReference type="PANTHER" id="PTHR24225">
    <property type="entry name" value="CHEMOTACTIC RECEPTOR"/>
    <property type="match status" value="1"/>
</dbReference>
<evidence type="ECO:0000256" key="1">
    <source>
        <dbReference type="ARBA" id="ARBA00004141"/>
    </source>
</evidence>
<evidence type="ECO:0000256" key="6">
    <source>
        <dbReference type="ARBA" id="ARBA00023136"/>
    </source>
</evidence>
<evidence type="ECO:0000256" key="3">
    <source>
        <dbReference type="ARBA" id="ARBA00022692"/>
    </source>
</evidence>
<accession>A0A3Q3B3I9</accession>
<reference evidence="14" key="2">
    <citation type="submission" date="2025-09" db="UniProtKB">
        <authorList>
            <consortium name="Ensembl"/>
        </authorList>
    </citation>
    <scope>IDENTIFICATION</scope>
</reference>
<evidence type="ECO:0000256" key="9">
    <source>
        <dbReference type="ARBA" id="ARBA00023224"/>
    </source>
</evidence>
<comment type="similarity">
    <text evidence="11">Belongs to the G-protein coupled receptor 1 family.</text>
</comment>
<dbReference type="SUPFAM" id="SSF81321">
    <property type="entry name" value="Family A G protein-coupled receptor-like"/>
    <property type="match status" value="1"/>
</dbReference>
<proteinExistence type="inferred from homology"/>
<dbReference type="PRINTS" id="PR00526">
    <property type="entry name" value="FMETLEUPHER"/>
</dbReference>
<dbReference type="PROSITE" id="PS00237">
    <property type="entry name" value="G_PROTEIN_RECEP_F1_1"/>
    <property type="match status" value="1"/>
</dbReference>
<dbReference type="GO" id="GO:0005886">
    <property type="term" value="C:plasma membrane"/>
    <property type="evidence" value="ECO:0007669"/>
    <property type="project" value="TreeGrafter"/>
</dbReference>
<evidence type="ECO:0000259" key="13">
    <source>
        <dbReference type="PROSITE" id="PS50262"/>
    </source>
</evidence>
<dbReference type="PRINTS" id="PR00237">
    <property type="entry name" value="GPCRRHODOPSN"/>
</dbReference>
<feature type="transmembrane region" description="Helical" evidence="12">
    <location>
        <begin position="45"/>
        <end position="65"/>
    </location>
</feature>
<dbReference type="Pfam" id="PF00001">
    <property type="entry name" value="7tm_1"/>
    <property type="match status" value="1"/>
</dbReference>
<evidence type="ECO:0000313" key="15">
    <source>
        <dbReference type="Proteomes" id="UP000264800"/>
    </source>
</evidence>
<dbReference type="Proteomes" id="UP000264800">
    <property type="component" value="Unplaced"/>
</dbReference>
<comment type="subcellular location">
    <subcellularLocation>
        <location evidence="1">Membrane</location>
        <topology evidence="1">Multi-pass membrane protein</topology>
    </subcellularLocation>
</comment>
<evidence type="ECO:0000256" key="4">
    <source>
        <dbReference type="ARBA" id="ARBA00022989"/>
    </source>
</evidence>
<evidence type="ECO:0000256" key="2">
    <source>
        <dbReference type="ARBA" id="ARBA00022500"/>
    </source>
</evidence>
<dbReference type="GO" id="GO:0004930">
    <property type="term" value="F:G protein-coupled receptor activity"/>
    <property type="evidence" value="ECO:0007669"/>
    <property type="project" value="UniProtKB-KW"/>
</dbReference>
<keyword evidence="7" id="KW-1015">Disulfide bond</keyword>
<dbReference type="InterPro" id="IPR017452">
    <property type="entry name" value="GPCR_Rhodpsn_7TM"/>
</dbReference>
<keyword evidence="15" id="KW-1185">Reference proteome</keyword>
<feature type="transmembrane region" description="Helical" evidence="12">
    <location>
        <begin position="247"/>
        <end position="270"/>
    </location>
</feature>
<keyword evidence="8 11" id="KW-0675">Receptor</keyword>
<keyword evidence="9 11" id="KW-0807">Transducer</keyword>
<keyword evidence="6 12" id="KW-0472">Membrane</keyword>
<dbReference type="GO" id="GO:0006935">
    <property type="term" value="P:chemotaxis"/>
    <property type="evidence" value="ECO:0007669"/>
    <property type="project" value="UniProtKB-KW"/>
</dbReference>
<dbReference type="GO" id="GO:0007200">
    <property type="term" value="P:phospholipase C-activating G protein-coupled receptor signaling pathway"/>
    <property type="evidence" value="ECO:0007669"/>
    <property type="project" value="TreeGrafter"/>
</dbReference>
<dbReference type="InterPro" id="IPR000276">
    <property type="entry name" value="GPCR_Rhodpsn"/>
</dbReference>
<feature type="transmembrane region" description="Helical" evidence="12">
    <location>
        <begin position="121"/>
        <end position="147"/>
    </location>
</feature>
<dbReference type="InterPro" id="IPR000826">
    <property type="entry name" value="Formyl_rcpt-rel"/>
</dbReference>
<evidence type="ECO:0000256" key="10">
    <source>
        <dbReference type="ARBA" id="ARBA00025736"/>
    </source>
</evidence>
<dbReference type="CDD" id="cd14974">
    <property type="entry name" value="7tmA_Anaphylatoxin_R-like"/>
    <property type="match status" value="1"/>
</dbReference>
<feature type="domain" description="G-protein coupled receptors family 1 profile" evidence="13">
    <location>
        <begin position="58"/>
        <end position="302"/>
    </location>
</feature>
<feature type="transmembrane region" description="Helical" evidence="12">
    <location>
        <begin position="282"/>
        <end position="304"/>
    </location>
</feature>
<keyword evidence="4 12" id="KW-1133">Transmembrane helix</keyword>
<keyword evidence="5 11" id="KW-0297">G-protein coupled receptor</keyword>
<evidence type="ECO:0000313" key="14">
    <source>
        <dbReference type="Ensembl" id="ENSKMAP00000024013.1"/>
    </source>
</evidence>